<keyword evidence="1" id="KW-0732">Signal</keyword>
<proteinExistence type="predicted"/>
<sequence>MARKFVLSLTATLCLGVAAAHAQSAPVSLPVPADPVEEPDAASAIDNPISGAAIAPTVTDSDRPASLEALMAIRPGYSPRPDTSAGRDDAIRQNAWAYGAQGGTAAKSFAINDMLRHYEHTLDQEFNFRPLVLPVNGGQTLLRPPVVTEGQMAMALDPNGQTARETGRVWRITRQAQLVSAPPQWRTWLVRTITQPEPPADALRPRTREEVEIWREGVARGWAAGERLAVETFLDDLARLERDMIGMGRYRVLLKAGKVEAPEVVFYHRDTQGGHDVLRENDTEIRIRAQHGLDANRAHWHLGATGNE</sequence>
<keyword evidence="3" id="KW-1185">Reference proteome</keyword>
<dbReference type="RefSeq" id="WP_207846930.1">
    <property type="nucleotide sequence ID" value="NZ_JAFVMH010000008.1"/>
</dbReference>
<dbReference type="EMBL" id="JAFVMH010000008">
    <property type="protein sequence ID" value="MBO1326264.1"/>
    <property type="molecule type" value="Genomic_DNA"/>
</dbReference>
<feature type="signal peptide" evidence="1">
    <location>
        <begin position="1"/>
        <end position="22"/>
    </location>
</feature>
<dbReference type="Pfam" id="PF16932">
    <property type="entry name" value="T4SS_TraI"/>
    <property type="match status" value="1"/>
</dbReference>
<evidence type="ECO:0000313" key="3">
    <source>
        <dbReference type="Proteomes" id="UP000664073"/>
    </source>
</evidence>
<feature type="chain" id="PRO_5037358441" evidence="1">
    <location>
        <begin position="23"/>
        <end position="308"/>
    </location>
</feature>
<evidence type="ECO:0000313" key="2">
    <source>
        <dbReference type="EMBL" id="MBO1326264.1"/>
    </source>
</evidence>
<accession>A0A939HQ68</accession>
<gene>
    <name evidence="2" type="ORF">J2D77_14000</name>
</gene>
<reference evidence="2" key="1">
    <citation type="submission" date="2021-03" db="EMBL/GenBank/DDBJ databases">
        <title>The complete genome sequence of Acetobacter sp. TBRC 12339.</title>
        <authorList>
            <person name="Charoenyingcharoen P."/>
            <person name="Yukphan P."/>
        </authorList>
    </citation>
    <scope>NUCLEOTIDE SEQUENCE</scope>
    <source>
        <strain evidence="2">TBRC 12339</strain>
    </source>
</reference>
<dbReference type="Proteomes" id="UP000664073">
    <property type="component" value="Unassembled WGS sequence"/>
</dbReference>
<dbReference type="AlphaFoldDB" id="A0A939HQ68"/>
<evidence type="ECO:0000256" key="1">
    <source>
        <dbReference type="SAM" id="SignalP"/>
    </source>
</evidence>
<organism evidence="2 3">
    <name type="scientific">Acetobacter garciniae</name>
    <dbReference type="NCBI Taxonomy" id="2817435"/>
    <lineage>
        <taxon>Bacteria</taxon>
        <taxon>Pseudomonadati</taxon>
        <taxon>Pseudomonadota</taxon>
        <taxon>Alphaproteobacteria</taxon>
        <taxon>Acetobacterales</taxon>
        <taxon>Acetobacteraceae</taxon>
        <taxon>Acetobacter</taxon>
    </lineage>
</organism>
<comment type="caution">
    <text evidence="2">The sequence shown here is derived from an EMBL/GenBank/DDBJ whole genome shotgun (WGS) entry which is preliminary data.</text>
</comment>
<protein>
    <submittedName>
        <fullName evidence="2">Type IV secretion system DotC family protein</fullName>
    </submittedName>
</protein>
<dbReference type="InterPro" id="IPR031618">
    <property type="entry name" value="T4SS_TraI"/>
</dbReference>
<name>A0A939HQ68_9PROT</name>